<keyword evidence="3" id="KW-0472">Membrane</keyword>
<dbReference type="Proteomes" id="UP000027456">
    <property type="component" value="Unassembled WGS sequence"/>
</dbReference>
<dbReference type="Pfam" id="PF03914">
    <property type="entry name" value="CBF"/>
    <property type="match status" value="1"/>
</dbReference>
<feature type="compositionally biased region" description="Basic and acidic residues" evidence="2">
    <location>
        <begin position="932"/>
        <end position="947"/>
    </location>
</feature>
<dbReference type="GO" id="GO:0032040">
    <property type="term" value="C:small-subunit processome"/>
    <property type="evidence" value="ECO:0007669"/>
    <property type="project" value="TreeGrafter"/>
</dbReference>
<feature type="compositionally biased region" description="Acidic residues" evidence="2">
    <location>
        <begin position="262"/>
        <end position="272"/>
    </location>
</feature>
<dbReference type="OrthoDB" id="10263185at2759"/>
<feature type="domain" description="CCAAT-binding factor" evidence="4">
    <location>
        <begin position="371"/>
        <end position="517"/>
    </location>
</feature>
<organism evidence="5 6">
    <name type="scientific">Rhizoctonia solani 123E</name>
    <dbReference type="NCBI Taxonomy" id="1423351"/>
    <lineage>
        <taxon>Eukaryota</taxon>
        <taxon>Fungi</taxon>
        <taxon>Dikarya</taxon>
        <taxon>Basidiomycota</taxon>
        <taxon>Agaricomycotina</taxon>
        <taxon>Agaricomycetes</taxon>
        <taxon>Cantharellales</taxon>
        <taxon>Ceratobasidiaceae</taxon>
        <taxon>Rhizoctonia</taxon>
    </lineage>
</organism>
<evidence type="ECO:0000256" key="3">
    <source>
        <dbReference type="SAM" id="Phobius"/>
    </source>
</evidence>
<accession>A0A074SL77</accession>
<keyword evidence="3" id="KW-1133">Transmembrane helix</keyword>
<evidence type="ECO:0000256" key="1">
    <source>
        <dbReference type="ARBA" id="ARBA00007797"/>
    </source>
</evidence>
<sequence length="1106" mass="123740">MSPSSLPAQKKRKLAAADSKLKEIETIEATINKSLAEGGSLNCLADLLDLARSSPDAAILHKVLYALYRSCVSIVASPKINLSKCLTEESKLVRTWLLERVGEYTDMLCGLMADEEKALRTAALQILMSMLKHLSTAFSIASDTPQIHSMHFRKIVGALLLCPSSPRSGPEGHHTVQPDLRDTFIDTWLGSYDDVRWFFFRDATALLRSYKDSNSVPSQIAENLLSFLELLKTMPTEAAELNGYWIVELGASPPRTSKQRDDESEEPMPIDQDDWRTFFDDAPPAKSATPKSNQPRVHTLSTHQSLHSLASHRAQFSACWMTLLPHIASSAPLAARALAVLHRGVIPHMDKPVRLMDWIGGCVDFGGSIGLLALNALFTLIKDYNLDFPDFYTRLYAFLTRDVMHLKYRARFFRLADVFLSSTHLPATILASFIKRLARLSLAAPPAAIIMIIPFVYNILKRHPALMVMIHRVDDEAELDPFDETETSPLRTNALESSLWELVSHRDHYLSSVSTLAKIFSEAFTKPSYALEDFLDHTYTTLFETEAKRKLKKDPAVALEPAINLFPTSALEGQAGDVLLIYSLTLTFPRQIPVTGLHEKQHVFRRVLATTSTLMSLPEPSKTSEGPSEACVSKISGSGPRNFSSIDYDVRSDIKLIVWNRLSRGMGEEGATVEREDSENGIENDESPKTASDEIRTLVVDFVRCVSEEKQCTSHRMRVKIKGPLAPGVVIDTPGASLFFWRFWESVIDLATMTKPHRWAGEEKTLIASHDWGTLVEARKVAYARMDKAIELVDVAQRIECQEMSGWAIWGKSMKWADLPLLEPIVHDFQFGLFSAISNHEDVLKPRIQRYICGAALPEPDETKEEGPVHDLINLRWKWLQLQRFSAKLWNDVGRPEYFPHAIRVLDALACFAPPDTELPPMLEEAVPDADDGAKADEPGENTHEVTGENSPAGETAQEDAGVIDTDPVIPPLDLSFYYALPEPFEEWSEPPVPRPPTALQLLLAEGAAIWLSEAMPVILRYQLARPLDIAEKSWFASAQETQQERDERWMKWKRGLAAVFAWCANEHSGMPGTATILTVVARALRIMTQAETDARRYLTKGQPSI</sequence>
<dbReference type="PANTHER" id="PTHR12455:SF0">
    <property type="entry name" value="NUCLEOLAR COMPLEX PROTEIN 4 HOMOLOG"/>
    <property type="match status" value="1"/>
</dbReference>
<feature type="compositionally biased region" description="Acidic residues" evidence="2">
    <location>
        <begin position="676"/>
        <end position="685"/>
    </location>
</feature>
<dbReference type="GO" id="GO:0042254">
    <property type="term" value="P:ribosome biogenesis"/>
    <property type="evidence" value="ECO:0007669"/>
    <property type="project" value="InterPro"/>
</dbReference>
<feature type="region of interest" description="Disordered" evidence="2">
    <location>
        <begin position="252"/>
        <end position="275"/>
    </location>
</feature>
<evidence type="ECO:0000313" key="6">
    <source>
        <dbReference type="Proteomes" id="UP000027456"/>
    </source>
</evidence>
<dbReference type="STRING" id="1423351.A0A074SL77"/>
<dbReference type="InterPro" id="IPR005612">
    <property type="entry name" value="CCAAT-binding_factor"/>
</dbReference>
<name>A0A074SL77_9AGAM</name>
<comment type="caution">
    <text evidence="5">The sequence shown here is derived from an EMBL/GenBank/DDBJ whole genome shotgun (WGS) entry which is preliminary data.</text>
</comment>
<feature type="compositionally biased region" description="Polar residues" evidence="2">
    <location>
        <begin position="289"/>
        <end position="300"/>
    </location>
</feature>
<gene>
    <name evidence="5" type="ORF">V565_073810</name>
</gene>
<feature type="transmembrane region" description="Helical" evidence="3">
    <location>
        <begin position="358"/>
        <end position="381"/>
    </location>
</feature>
<dbReference type="EMBL" id="AZST01000223">
    <property type="protein sequence ID" value="KEP50762.1"/>
    <property type="molecule type" value="Genomic_DNA"/>
</dbReference>
<evidence type="ECO:0000259" key="4">
    <source>
        <dbReference type="Pfam" id="PF03914"/>
    </source>
</evidence>
<feature type="region of interest" description="Disordered" evidence="2">
    <location>
        <begin position="929"/>
        <end position="958"/>
    </location>
</feature>
<comment type="similarity">
    <text evidence="1">Belongs to the CBF/MAK21 family.</text>
</comment>
<dbReference type="AlphaFoldDB" id="A0A074SL77"/>
<dbReference type="InterPro" id="IPR027193">
    <property type="entry name" value="Noc4"/>
</dbReference>
<dbReference type="GO" id="GO:0030692">
    <property type="term" value="C:Noc4p-Nop14p complex"/>
    <property type="evidence" value="ECO:0007669"/>
    <property type="project" value="TreeGrafter"/>
</dbReference>
<keyword evidence="6" id="KW-1185">Reference proteome</keyword>
<feature type="transmembrane region" description="Helical" evidence="3">
    <location>
        <begin position="440"/>
        <end position="460"/>
    </location>
</feature>
<feature type="region of interest" description="Disordered" evidence="2">
    <location>
        <begin position="281"/>
        <end position="300"/>
    </location>
</feature>
<keyword evidence="3" id="KW-0812">Transmembrane</keyword>
<dbReference type="PANTHER" id="PTHR12455">
    <property type="entry name" value="NUCLEOLAR COMPLEX PROTEIN 4"/>
    <property type="match status" value="1"/>
</dbReference>
<evidence type="ECO:0000256" key="2">
    <source>
        <dbReference type="SAM" id="MobiDB-lite"/>
    </source>
</evidence>
<proteinExistence type="inferred from homology"/>
<feature type="region of interest" description="Disordered" evidence="2">
    <location>
        <begin position="668"/>
        <end position="690"/>
    </location>
</feature>
<dbReference type="HOGENOM" id="CLU_282435_0_0_1"/>
<evidence type="ECO:0000313" key="5">
    <source>
        <dbReference type="EMBL" id="KEP50762.1"/>
    </source>
</evidence>
<protein>
    <submittedName>
        <fullName evidence="5">Ribosome biogenesis protein NOC4</fullName>
    </submittedName>
</protein>
<reference evidence="5 6" key="1">
    <citation type="submission" date="2013-12" db="EMBL/GenBank/DDBJ databases">
        <authorList>
            <person name="Cubeta M."/>
            <person name="Pakala S."/>
            <person name="Fedorova N."/>
            <person name="Thomas E."/>
            <person name="Dean R."/>
            <person name="Jabaji S."/>
            <person name="Neate S."/>
            <person name="Toda T."/>
            <person name="Tavantzis S."/>
            <person name="Vilgalys R."/>
            <person name="Bharathan N."/>
            <person name="Pakala S."/>
            <person name="Losada L.S."/>
            <person name="Zafar N."/>
            <person name="Nierman W."/>
        </authorList>
    </citation>
    <scope>NUCLEOTIDE SEQUENCE [LARGE SCALE GENOMIC DNA]</scope>
    <source>
        <strain evidence="5 6">123E</strain>
    </source>
</reference>